<evidence type="ECO:0000313" key="3">
    <source>
        <dbReference type="Proteomes" id="UP001151760"/>
    </source>
</evidence>
<reference evidence="2" key="1">
    <citation type="journal article" date="2022" name="Int. J. Mol. Sci.">
        <title>Draft Genome of Tanacetum Coccineum: Genomic Comparison of Closely Related Tanacetum-Family Plants.</title>
        <authorList>
            <person name="Yamashiro T."/>
            <person name="Shiraishi A."/>
            <person name="Nakayama K."/>
            <person name="Satake H."/>
        </authorList>
    </citation>
    <scope>NUCLEOTIDE SEQUENCE</scope>
</reference>
<dbReference type="InterPro" id="IPR036875">
    <property type="entry name" value="Znf_CCHC_sf"/>
</dbReference>
<proteinExistence type="predicted"/>
<gene>
    <name evidence="2" type="ORF">Tco_0657163</name>
</gene>
<evidence type="ECO:0000313" key="2">
    <source>
        <dbReference type="EMBL" id="GJS62379.1"/>
    </source>
</evidence>
<dbReference type="Gene3D" id="4.10.60.10">
    <property type="entry name" value="Zinc finger, CCHC-type"/>
    <property type="match status" value="1"/>
</dbReference>
<organism evidence="2 3">
    <name type="scientific">Tanacetum coccineum</name>
    <dbReference type="NCBI Taxonomy" id="301880"/>
    <lineage>
        <taxon>Eukaryota</taxon>
        <taxon>Viridiplantae</taxon>
        <taxon>Streptophyta</taxon>
        <taxon>Embryophyta</taxon>
        <taxon>Tracheophyta</taxon>
        <taxon>Spermatophyta</taxon>
        <taxon>Magnoliopsida</taxon>
        <taxon>eudicotyledons</taxon>
        <taxon>Gunneridae</taxon>
        <taxon>Pentapetalae</taxon>
        <taxon>asterids</taxon>
        <taxon>campanulids</taxon>
        <taxon>Asterales</taxon>
        <taxon>Asteraceae</taxon>
        <taxon>Asteroideae</taxon>
        <taxon>Anthemideae</taxon>
        <taxon>Anthemidinae</taxon>
        <taxon>Tanacetum</taxon>
    </lineage>
</organism>
<feature type="compositionally biased region" description="Low complexity" evidence="1">
    <location>
        <begin position="521"/>
        <end position="533"/>
    </location>
</feature>
<feature type="region of interest" description="Disordered" evidence="1">
    <location>
        <begin position="1"/>
        <end position="22"/>
    </location>
</feature>
<sequence>MSTSTTHQQSLGDAGSDTRPSILERGSYIPWVSRFRRYPNRKRENRKWLNKAIDEGPYEFKEFTPSESEPPRMQKEEDLKGDDLKHYEAEIEEMNLILISIPNDIYNFVDACTIAQAMWQRFERLMRGTVQNKLMNDLERNGIIFPKVSVNTKFLNYLQPEWLKAKEVGIIKCSILRWLAHMGSSSKTTSPYYVTHPSSVVDYDVDYQEDAVQNTFKDPLTSAMILLARAITQHFSNPTNNRLRTSSNTRNQAIVQANKLNIQSRNSGNYGRNIRRSYVQEEVSEGTNVQNDARNTQRTLQTMSSGTAANLQCYNCSEKGHYARNYPKPRVRDSKYFMEHMLLAKQDEAGVILTDEHNDFLFDDASRMEEIKELSSNICLMAIIQPANLILMKEQLARNAFKEAEKQQIIAKKVQQQNTVLTKQLESYKENVWNPKLYDASCLDDLKIQMNVRDTEDIFNDATKSQIKMKKKSQDPIAIGKKQNVWTIDYRKLNALYKDFVPQKEFSAEQKYFSSSFISFENSSNASSPSLSSETKPTVAPMPSANPMKLDLNKMENEF</sequence>
<name>A0ABQ4XAV3_9ASTR</name>
<feature type="region of interest" description="Disordered" evidence="1">
    <location>
        <begin position="521"/>
        <end position="559"/>
    </location>
</feature>
<keyword evidence="3" id="KW-1185">Reference proteome</keyword>
<dbReference type="Proteomes" id="UP001151760">
    <property type="component" value="Unassembled WGS sequence"/>
</dbReference>
<reference evidence="2" key="2">
    <citation type="submission" date="2022-01" db="EMBL/GenBank/DDBJ databases">
        <authorList>
            <person name="Yamashiro T."/>
            <person name="Shiraishi A."/>
            <person name="Satake H."/>
            <person name="Nakayama K."/>
        </authorList>
    </citation>
    <scope>NUCLEOTIDE SEQUENCE</scope>
</reference>
<dbReference type="EMBL" id="BQNB010009356">
    <property type="protein sequence ID" value="GJS62379.1"/>
    <property type="molecule type" value="Genomic_DNA"/>
</dbReference>
<feature type="compositionally biased region" description="Polar residues" evidence="1">
    <location>
        <begin position="1"/>
        <end position="11"/>
    </location>
</feature>
<accession>A0ABQ4XAV3</accession>
<evidence type="ECO:0000256" key="1">
    <source>
        <dbReference type="SAM" id="MobiDB-lite"/>
    </source>
</evidence>
<protein>
    <submittedName>
        <fullName evidence="2">Retrovirus-related pol polyprotein from transposon TNT 1-94</fullName>
    </submittedName>
</protein>
<dbReference type="SUPFAM" id="SSF57756">
    <property type="entry name" value="Retrovirus zinc finger-like domains"/>
    <property type="match status" value="1"/>
</dbReference>
<comment type="caution">
    <text evidence="2">The sequence shown here is derived from an EMBL/GenBank/DDBJ whole genome shotgun (WGS) entry which is preliminary data.</text>
</comment>